<sequence>MMSPAMATASHQDAVVTGGPDYSPDYIQSCLLRHQQHQQRRIAHQHRAYQQHFDPIESGEVNGSFTNAKGLLNRPGQNNCFLNSAVQVGNTYHCFFFGIN</sequence>
<evidence type="ECO:0000313" key="2">
    <source>
        <dbReference type="Proteomes" id="UP001239111"/>
    </source>
</evidence>
<accession>A0ACC2P0T5</accession>
<name>A0ACC2P0T5_9HYME</name>
<proteinExistence type="predicted"/>
<reference evidence="1" key="1">
    <citation type="submission" date="2023-04" db="EMBL/GenBank/DDBJ databases">
        <title>A chromosome-level genome assembly of the parasitoid wasp Eretmocerus hayati.</title>
        <authorList>
            <person name="Zhong Y."/>
            <person name="Liu S."/>
            <person name="Liu Y."/>
        </authorList>
    </citation>
    <scope>NUCLEOTIDE SEQUENCE</scope>
    <source>
        <strain evidence="1">ZJU_SS_LIU_2023</strain>
    </source>
</reference>
<protein>
    <submittedName>
        <fullName evidence="1">Uncharacterized protein</fullName>
    </submittedName>
</protein>
<organism evidence="1 2">
    <name type="scientific">Eretmocerus hayati</name>
    <dbReference type="NCBI Taxonomy" id="131215"/>
    <lineage>
        <taxon>Eukaryota</taxon>
        <taxon>Metazoa</taxon>
        <taxon>Ecdysozoa</taxon>
        <taxon>Arthropoda</taxon>
        <taxon>Hexapoda</taxon>
        <taxon>Insecta</taxon>
        <taxon>Pterygota</taxon>
        <taxon>Neoptera</taxon>
        <taxon>Endopterygota</taxon>
        <taxon>Hymenoptera</taxon>
        <taxon>Apocrita</taxon>
        <taxon>Proctotrupomorpha</taxon>
        <taxon>Chalcidoidea</taxon>
        <taxon>Aphelinidae</taxon>
        <taxon>Aphelininae</taxon>
        <taxon>Eretmocerus</taxon>
    </lineage>
</organism>
<dbReference type="EMBL" id="CM056742">
    <property type="protein sequence ID" value="KAJ8676681.1"/>
    <property type="molecule type" value="Genomic_DNA"/>
</dbReference>
<evidence type="ECO:0000313" key="1">
    <source>
        <dbReference type="EMBL" id="KAJ8676681.1"/>
    </source>
</evidence>
<comment type="caution">
    <text evidence="1">The sequence shown here is derived from an EMBL/GenBank/DDBJ whole genome shotgun (WGS) entry which is preliminary data.</text>
</comment>
<keyword evidence="2" id="KW-1185">Reference proteome</keyword>
<gene>
    <name evidence="1" type="ORF">QAD02_012468</name>
</gene>
<dbReference type="Proteomes" id="UP001239111">
    <property type="component" value="Chromosome 2"/>
</dbReference>